<keyword evidence="4" id="KW-1185">Reference proteome</keyword>
<name>A0A849AJU5_9MICO</name>
<dbReference type="Gene3D" id="3.30.300.130">
    <property type="entry name" value="Fe-S cluster assembly (FSCA)"/>
    <property type="match status" value="1"/>
</dbReference>
<dbReference type="AlphaFoldDB" id="A0A849AJU5"/>
<evidence type="ECO:0000313" key="4">
    <source>
        <dbReference type="Proteomes" id="UP000557772"/>
    </source>
</evidence>
<dbReference type="EMBL" id="JABENB010000003">
    <property type="protein sequence ID" value="NNG41104.1"/>
    <property type="molecule type" value="Genomic_DNA"/>
</dbReference>
<dbReference type="Pfam" id="PF01106">
    <property type="entry name" value="NifU"/>
    <property type="match status" value="1"/>
</dbReference>
<dbReference type="SUPFAM" id="SSF117916">
    <property type="entry name" value="Fe-S cluster assembly (FSCA) domain-like"/>
    <property type="match status" value="1"/>
</dbReference>
<accession>A0A849AJU5</accession>
<dbReference type="InterPro" id="IPR034904">
    <property type="entry name" value="FSCA_dom_sf"/>
</dbReference>
<reference evidence="3 4" key="1">
    <citation type="submission" date="2020-05" db="EMBL/GenBank/DDBJ databases">
        <title>Flexivirga sp. ID2601S isolated from air conditioner.</title>
        <authorList>
            <person name="Kim D.H."/>
        </authorList>
    </citation>
    <scope>NUCLEOTIDE SEQUENCE [LARGE SCALE GENOMIC DNA]</scope>
    <source>
        <strain evidence="3 4">ID2601S</strain>
    </source>
</reference>
<dbReference type="GO" id="GO:0051536">
    <property type="term" value="F:iron-sulfur cluster binding"/>
    <property type="evidence" value="ECO:0007669"/>
    <property type="project" value="InterPro"/>
</dbReference>
<evidence type="ECO:0000313" key="3">
    <source>
        <dbReference type="EMBL" id="NNG41104.1"/>
    </source>
</evidence>
<dbReference type="Proteomes" id="UP000557772">
    <property type="component" value="Unassembled WGS sequence"/>
</dbReference>
<dbReference type="InterPro" id="IPR001075">
    <property type="entry name" value="NIF_FeS_clus_asmbl_NifU_C"/>
</dbReference>
<evidence type="ECO:0000259" key="2">
    <source>
        <dbReference type="Pfam" id="PF01106"/>
    </source>
</evidence>
<sequence>MVALHPEPVAADPRSVRWVTGADVTPFVGPVQHAAEPLEALLQDGTVESLRCESDAVVVRLADGLDWRTAGASVRSSLREALADPQHWQADSPAQWGDDARLEAAAREVIDGPAGDYVRSHGGRVWLVSARDGLVEVGFAGTCSHCPAAGFTLQHRIAAAIRDRHPGDVEVVAAEAEAPRRQRWLTLGRR</sequence>
<comment type="caution">
    <text evidence="3">The sequence shown here is derived from an EMBL/GenBank/DDBJ whole genome shotgun (WGS) entry which is preliminary data.</text>
</comment>
<dbReference type="RefSeq" id="WP_171158111.1">
    <property type="nucleotide sequence ID" value="NZ_JABENB010000003.1"/>
</dbReference>
<protein>
    <submittedName>
        <fullName evidence="3">NifU family protein</fullName>
    </submittedName>
</protein>
<dbReference type="GO" id="GO:0005506">
    <property type="term" value="F:iron ion binding"/>
    <property type="evidence" value="ECO:0007669"/>
    <property type="project" value="InterPro"/>
</dbReference>
<feature type="domain" description="NIF system FeS cluster assembly NifU C-terminal" evidence="2">
    <location>
        <begin position="116"/>
        <end position="172"/>
    </location>
</feature>
<evidence type="ECO:0000256" key="1">
    <source>
        <dbReference type="ARBA" id="ARBA00049958"/>
    </source>
</evidence>
<organism evidence="3 4">
    <name type="scientific">Flexivirga aerilata</name>
    <dbReference type="NCBI Taxonomy" id="1656889"/>
    <lineage>
        <taxon>Bacteria</taxon>
        <taxon>Bacillati</taxon>
        <taxon>Actinomycetota</taxon>
        <taxon>Actinomycetes</taxon>
        <taxon>Micrococcales</taxon>
        <taxon>Dermacoccaceae</taxon>
        <taxon>Flexivirga</taxon>
    </lineage>
</organism>
<proteinExistence type="predicted"/>
<gene>
    <name evidence="3" type="ORF">HJ588_17735</name>
</gene>
<dbReference type="GO" id="GO:0016226">
    <property type="term" value="P:iron-sulfur cluster assembly"/>
    <property type="evidence" value="ECO:0007669"/>
    <property type="project" value="InterPro"/>
</dbReference>
<comment type="function">
    <text evidence="1">May be involved in the formation or repair of [Fe-S] clusters present in iron-sulfur proteins.</text>
</comment>